<evidence type="ECO:0000256" key="1">
    <source>
        <dbReference type="ARBA" id="ARBA00004167"/>
    </source>
</evidence>
<comment type="caution">
    <text evidence="10">The sequence shown here is derived from an EMBL/GenBank/DDBJ whole genome shotgun (WGS) entry which is preliminary data.</text>
</comment>
<feature type="binding site" description="axial binding residue" evidence="7">
    <location>
        <position position="423"/>
    </location>
    <ligand>
        <name>heme</name>
        <dbReference type="ChEBI" id="CHEBI:30413"/>
    </ligand>
    <ligandPart>
        <name>Fe</name>
        <dbReference type="ChEBI" id="CHEBI:18248"/>
    </ligandPart>
</feature>
<dbReference type="GO" id="GO:0016125">
    <property type="term" value="P:sterol metabolic process"/>
    <property type="evidence" value="ECO:0007669"/>
    <property type="project" value="TreeGrafter"/>
</dbReference>
<organism evidence="10 11">
    <name type="scientific">Heracleum sosnowskyi</name>
    <dbReference type="NCBI Taxonomy" id="360622"/>
    <lineage>
        <taxon>Eukaryota</taxon>
        <taxon>Viridiplantae</taxon>
        <taxon>Streptophyta</taxon>
        <taxon>Embryophyta</taxon>
        <taxon>Tracheophyta</taxon>
        <taxon>Spermatophyta</taxon>
        <taxon>Magnoliopsida</taxon>
        <taxon>eudicotyledons</taxon>
        <taxon>Gunneridae</taxon>
        <taxon>Pentapetalae</taxon>
        <taxon>asterids</taxon>
        <taxon>campanulids</taxon>
        <taxon>Apiales</taxon>
        <taxon>Apiaceae</taxon>
        <taxon>Apioideae</taxon>
        <taxon>apioid superclade</taxon>
        <taxon>Tordylieae</taxon>
        <taxon>Tordyliinae</taxon>
        <taxon>Heracleum</taxon>
    </lineage>
</organism>
<evidence type="ECO:0000256" key="7">
    <source>
        <dbReference type="PIRSR" id="PIRSR602401-1"/>
    </source>
</evidence>
<dbReference type="PROSITE" id="PS00086">
    <property type="entry name" value="CYTOCHROME_P450"/>
    <property type="match status" value="1"/>
</dbReference>
<dbReference type="GO" id="GO:0005506">
    <property type="term" value="F:iron ion binding"/>
    <property type="evidence" value="ECO:0007669"/>
    <property type="project" value="InterPro"/>
</dbReference>
<keyword evidence="7 8" id="KW-0349">Heme</keyword>
<proteinExistence type="inferred from homology"/>
<comment type="similarity">
    <text evidence="8">Belongs to the cytochrome P450 family.</text>
</comment>
<keyword evidence="11" id="KW-1185">Reference proteome</keyword>
<keyword evidence="9" id="KW-0732">Signal</keyword>
<name>A0AAD8MF87_9APIA</name>
<evidence type="ECO:0000256" key="5">
    <source>
        <dbReference type="ARBA" id="ARBA00023002"/>
    </source>
</evidence>
<evidence type="ECO:0000256" key="3">
    <source>
        <dbReference type="ARBA" id="ARBA00022723"/>
    </source>
</evidence>
<evidence type="ECO:0000256" key="9">
    <source>
        <dbReference type="SAM" id="SignalP"/>
    </source>
</evidence>
<dbReference type="GO" id="GO:0016705">
    <property type="term" value="F:oxidoreductase activity, acting on paired donors, with incorporation or reduction of molecular oxygen"/>
    <property type="evidence" value="ECO:0007669"/>
    <property type="project" value="InterPro"/>
</dbReference>
<evidence type="ECO:0000256" key="6">
    <source>
        <dbReference type="ARBA" id="ARBA00023004"/>
    </source>
</evidence>
<reference evidence="10" key="2">
    <citation type="submission" date="2023-05" db="EMBL/GenBank/DDBJ databases">
        <authorList>
            <person name="Schelkunov M.I."/>
        </authorList>
    </citation>
    <scope>NUCLEOTIDE SEQUENCE</scope>
    <source>
        <strain evidence="10">Hsosn_3</strain>
        <tissue evidence="10">Leaf</tissue>
    </source>
</reference>
<keyword evidence="2" id="KW-0812">Transmembrane</keyword>
<dbReference type="PANTHER" id="PTHR24286:SF28">
    <property type="entry name" value="ABSCISIC ACID 8'-HYDROXYLASE 3-LIKE"/>
    <property type="match status" value="1"/>
</dbReference>
<dbReference type="FunFam" id="1.10.630.10:FF:000131">
    <property type="entry name" value="Cytochrome P450 family 722 subfamily A polypeptide 1"/>
    <property type="match status" value="1"/>
</dbReference>
<dbReference type="InterPro" id="IPR001128">
    <property type="entry name" value="Cyt_P450"/>
</dbReference>
<dbReference type="CDD" id="cd11043">
    <property type="entry name" value="CYP90-like"/>
    <property type="match status" value="1"/>
</dbReference>
<evidence type="ECO:0000256" key="2">
    <source>
        <dbReference type="ARBA" id="ARBA00022692"/>
    </source>
</evidence>
<accession>A0AAD8MF87</accession>
<dbReference type="SUPFAM" id="SSF48264">
    <property type="entry name" value="Cytochrome P450"/>
    <property type="match status" value="1"/>
</dbReference>
<feature type="signal peptide" evidence="9">
    <location>
        <begin position="1"/>
        <end position="25"/>
    </location>
</feature>
<dbReference type="GO" id="GO:0016132">
    <property type="term" value="P:brassinosteroid biosynthetic process"/>
    <property type="evidence" value="ECO:0007669"/>
    <property type="project" value="TreeGrafter"/>
</dbReference>
<dbReference type="InterPro" id="IPR036396">
    <property type="entry name" value="Cyt_P450_sf"/>
</dbReference>
<dbReference type="Pfam" id="PF00067">
    <property type="entry name" value="p450"/>
    <property type="match status" value="1"/>
</dbReference>
<dbReference type="Gene3D" id="1.10.630.10">
    <property type="entry name" value="Cytochrome P450"/>
    <property type="match status" value="1"/>
</dbReference>
<gene>
    <name evidence="10" type="ORF">POM88_037358</name>
</gene>
<evidence type="ECO:0000256" key="8">
    <source>
        <dbReference type="RuleBase" id="RU000461"/>
    </source>
</evidence>
<evidence type="ECO:0000256" key="4">
    <source>
        <dbReference type="ARBA" id="ARBA00022989"/>
    </source>
</evidence>
<dbReference type="GO" id="GO:0020037">
    <property type="term" value="F:heme binding"/>
    <property type="evidence" value="ECO:0007669"/>
    <property type="project" value="InterPro"/>
</dbReference>
<dbReference type="GO" id="GO:0010268">
    <property type="term" value="P:brassinosteroid homeostasis"/>
    <property type="evidence" value="ECO:0007669"/>
    <property type="project" value="TreeGrafter"/>
</dbReference>
<dbReference type="PANTHER" id="PTHR24286">
    <property type="entry name" value="CYTOCHROME P450 26"/>
    <property type="match status" value="1"/>
</dbReference>
<dbReference type="EMBL" id="JAUIZM010000008">
    <property type="protein sequence ID" value="KAK1371266.1"/>
    <property type="molecule type" value="Genomic_DNA"/>
</dbReference>
<dbReference type="GO" id="GO:0004497">
    <property type="term" value="F:monooxygenase activity"/>
    <property type="evidence" value="ECO:0007669"/>
    <property type="project" value="UniProtKB-KW"/>
</dbReference>
<keyword evidence="4" id="KW-1133">Transmembrane helix</keyword>
<comment type="cofactor">
    <cofactor evidence="7">
        <name>heme</name>
        <dbReference type="ChEBI" id="CHEBI:30413"/>
    </cofactor>
</comment>
<comment type="subcellular location">
    <subcellularLocation>
        <location evidence="1">Membrane</location>
        <topology evidence="1">Single-pass membrane protein</topology>
    </subcellularLocation>
</comment>
<evidence type="ECO:0000313" key="10">
    <source>
        <dbReference type="EMBL" id="KAK1371266.1"/>
    </source>
</evidence>
<keyword evidence="5 8" id="KW-0560">Oxidoreductase</keyword>
<evidence type="ECO:0000313" key="11">
    <source>
        <dbReference type="Proteomes" id="UP001237642"/>
    </source>
</evidence>
<protein>
    <submittedName>
        <fullName evidence="10">Abscisic acid 8'-hydroxylase 3</fullName>
    </submittedName>
</protein>
<dbReference type="PRINTS" id="PR00463">
    <property type="entry name" value="EP450I"/>
</dbReference>
<keyword evidence="3 7" id="KW-0479">Metal-binding</keyword>
<keyword evidence="4" id="KW-0472">Membrane</keyword>
<dbReference type="InterPro" id="IPR002401">
    <property type="entry name" value="Cyt_P450_E_grp-I"/>
</dbReference>
<feature type="chain" id="PRO_5042211231" evidence="9">
    <location>
        <begin position="26"/>
        <end position="474"/>
    </location>
</feature>
<sequence>MALSMVIALVLFLVFLVAIWKIVWASPKGLEGIPGYLGWPVVGESSSFLSEFSSPQGIYSFIKKRQQRYGKVFKSYVLGRYTIFMTGRDAGKILLTGKDGLVTLNLFYTGQQVLGPTSLLQQSGEEHKRLRRLIAEPLSFDSLKKYFQFMNTLAAETLDQWLDREVLVLEEASTFTLKVIGNMIMSLEPTGTEQEKFRTNFKSISSSFASLPLKFPGTAYDRGIKARDRMYAMFDSIISNRRSGKSVHQDFLESLIQKHTKNDSGEDQDDKLTDKQLKDNILTLLVAGHDTTTAALTWLIKFLAENPDVLARLRKEHMEIIENRKTGSSLTWSEVTNMPYTTKVISETLRMATILPWYSRKAAQDFQINGCDIKKGWAVNLDVVSIHHDPENFRDPETFDPSRFDAPIKPFSYLGFGSGPRMCPGINLAKLELCIFVHHLVCRYKWTALEKDDSVHATLVRMPKNKLPIKVEAL</sequence>
<dbReference type="InterPro" id="IPR017972">
    <property type="entry name" value="Cyt_P450_CS"/>
</dbReference>
<dbReference type="Proteomes" id="UP001237642">
    <property type="component" value="Unassembled WGS sequence"/>
</dbReference>
<keyword evidence="6 7" id="KW-0408">Iron</keyword>
<dbReference type="GO" id="GO:0009805">
    <property type="term" value="P:coumarin biosynthetic process"/>
    <property type="evidence" value="ECO:0007669"/>
    <property type="project" value="UniProtKB-ARBA"/>
</dbReference>
<reference evidence="10" key="1">
    <citation type="submission" date="2023-02" db="EMBL/GenBank/DDBJ databases">
        <title>Genome of toxic invasive species Heracleum sosnowskyi carries increased number of genes despite the absence of recent whole-genome duplications.</title>
        <authorList>
            <person name="Schelkunov M."/>
            <person name="Shtratnikova V."/>
            <person name="Makarenko M."/>
            <person name="Klepikova A."/>
            <person name="Omelchenko D."/>
            <person name="Novikova G."/>
            <person name="Obukhova E."/>
            <person name="Bogdanov V."/>
            <person name="Penin A."/>
            <person name="Logacheva M."/>
        </authorList>
    </citation>
    <scope>NUCLEOTIDE SEQUENCE</scope>
    <source>
        <strain evidence="10">Hsosn_3</strain>
        <tissue evidence="10">Leaf</tissue>
    </source>
</reference>
<dbReference type="GO" id="GO:0016020">
    <property type="term" value="C:membrane"/>
    <property type="evidence" value="ECO:0007669"/>
    <property type="project" value="UniProtKB-SubCell"/>
</dbReference>
<keyword evidence="8" id="KW-0503">Monooxygenase</keyword>
<dbReference type="AlphaFoldDB" id="A0AAD8MF87"/>
<dbReference type="PRINTS" id="PR00385">
    <property type="entry name" value="P450"/>
</dbReference>